<sequence>MASADNKVDFGKNYAILNLDWMALLLNAVEGTPEGKSLIANYSRWNDAVHEKTDRPLVVFTTLQFNPGQPDLQPNTPFSKLIEPFGTFETGTPGVEIDPRFTVDERDVVLRKTRWSATTGNNLEQILRAQGIDTVVISGLSLSGVVMATVYRLFDLDYKIFVISDNVLELPPNQHTEFSKTMLETLLPKMNLQAITLEQALQALDHS</sequence>
<dbReference type="InterPro" id="IPR036380">
    <property type="entry name" value="Isochorismatase-like_sf"/>
</dbReference>
<evidence type="ECO:0000313" key="5">
    <source>
        <dbReference type="Proteomes" id="UP000249526"/>
    </source>
</evidence>
<comment type="similarity">
    <text evidence="1">Belongs to the isochorismatase family.</text>
</comment>
<evidence type="ECO:0000259" key="3">
    <source>
        <dbReference type="Pfam" id="PF00857"/>
    </source>
</evidence>
<evidence type="ECO:0000256" key="1">
    <source>
        <dbReference type="ARBA" id="ARBA00006336"/>
    </source>
</evidence>
<dbReference type="Pfam" id="PF00857">
    <property type="entry name" value="Isochorismatase"/>
    <property type="match status" value="1"/>
</dbReference>
<dbReference type="Gene3D" id="3.40.50.850">
    <property type="entry name" value="Isochorismatase-like"/>
    <property type="match status" value="1"/>
</dbReference>
<dbReference type="PANTHER" id="PTHR43540:SF1">
    <property type="entry name" value="ISOCHORISMATASE HYDROLASE"/>
    <property type="match status" value="1"/>
</dbReference>
<dbReference type="RefSeq" id="XP_025521426.1">
    <property type="nucleotide sequence ID" value="XM_025663914.1"/>
</dbReference>
<protein>
    <submittedName>
        <fullName evidence="4">Cysteine hydrolase family protein</fullName>
    </submittedName>
</protein>
<keyword evidence="5" id="KW-1185">Reference proteome</keyword>
<dbReference type="Proteomes" id="UP000249526">
    <property type="component" value="Unassembled WGS sequence"/>
</dbReference>
<dbReference type="SUPFAM" id="SSF52499">
    <property type="entry name" value="Isochorismatase-like hydrolases"/>
    <property type="match status" value="1"/>
</dbReference>
<feature type="domain" description="Isochorismatase-like" evidence="3">
    <location>
        <begin position="15"/>
        <end position="183"/>
    </location>
</feature>
<dbReference type="InterPro" id="IPR000868">
    <property type="entry name" value="Isochorismatase-like_dom"/>
</dbReference>
<evidence type="ECO:0000313" key="4">
    <source>
        <dbReference type="EMBL" id="RAH63504.1"/>
    </source>
</evidence>
<dbReference type="EMBL" id="KZ825054">
    <property type="protein sequence ID" value="RAH63504.1"/>
    <property type="molecule type" value="Genomic_DNA"/>
</dbReference>
<dbReference type="AlphaFoldDB" id="A0A8G1RC66"/>
<accession>A0A8G1RC66</accession>
<dbReference type="GO" id="GO:0016787">
    <property type="term" value="F:hydrolase activity"/>
    <property type="evidence" value="ECO:0007669"/>
    <property type="project" value="UniProtKB-KW"/>
</dbReference>
<proteinExistence type="inferred from homology"/>
<dbReference type="PANTHER" id="PTHR43540">
    <property type="entry name" value="PEROXYUREIDOACRYLATE/UREIDOACRYLATE AMIDOHYDROLASE-RELATED"/>
    <property type="match status" value="1"/>
</dbReference>
<keyword evidence="2 4" id="KW-0378">Hydrolase</keyword>
<reference evidence="4 5" key="1">
    <citation type="submission" date="2018-02" db="EMBL/GenBank/DDBJ databases">
        <title>The genomes of Aspergillus section Nigri reveals drivers in fungal speciation.</title>
        <authorList>
            <consortium name="DOE Joint Genome Institute"/>
            <person name="Vesth T.C."/>
            <person name="Nybo J."/>
            <person name="Theobald S."/>
            <person name="Brandl J."/>
            <person name="Frisvad J.C."/>
            <person name="Nielsen K.F."/>
            <person name="Lyhne E.K."/>
            <person name="Kogle M.E."/>
            <person name="Kuo A."/>
            <person name="Riley R."/>
            <person name="Clum A."/>
            <person name="Nolan M."/>
            <person name="Lipzen A."/>
            <person name="Salamov A."/>
            <person name="Henrissat B."/>
            <person name="Wiebenga A."/>
            <person name="De vries R.P."/>
            <person name="Grigoriev I.V."/>
            <person name="Mortensen U.H."/>
            <person name="Andersen M.R."/>
            <person name="Baker S.E."/>
        </authorList>
    </citation>
    <scope>NUCLEOTIDE SEQUENCE [LARGE SCALE GENOMIC DNA]</scope>
    <source>
        <strain evidence="4 5">CBS 112811</strain>
    </source>
</reference>
<dbReference type="GeneID" id="37167316"/>
<name>A0A8G1RC66_9EURO</name>
<gene>
    <name evidence="4" type="ORF">BO85DRAFT_495398</name>
</gene>
<organism evidence="4 5">
    <name type="scientific">Aspergillus piperis CBS 112811</name>
    <dbReference type="NCBI Taxonomy" id="1448313"/>
    <lineage>
        <taxon>Eukaryota</taxon>
        <taxon>Fungi</taxon>
        <taxon>Dikarya</taxon>
        <taxon>Ascomycota</taxon>
        <taxon>Pezizomycotina</taxon>
        <taxon>Eurotiomycetes</taxon>
        <taxon>Eurotiomycetidae</taxon>
        <taxon>Eurotiales</taxon>
        <taxon>Aspergillaceae</taxon>
        <taxon>Aspergillus</taxon>
        <taxon>Aspergillus subgen. Circumdati</taxon>
    </lineage>
</organism>
<dbReference type="InterPro" id="IPR050272">
    <property type="entry name" value="Isochorismatase-like_hydrls"/>
</dbReference>
<evidence type="ECO:0000256" key="2">
    <source>
        <dbReference type="ARBA" id="ARBA00022801"/>
    </source>
</evidence>